<dbReference type="EMBL" id="CP126652">
    <property type="protein sequence ID" value="WJZ87737.1"/>
    <property type="molecule type" value="Genomic_DNA"/>
</dbReference>
<dbReference type="Pfam" id="PF01105">
    <property type="entry name" value="EMP24_GP25L"/>
    <property type="match status" value="1"/>
</dbReference>
<feature type="domain" description="GOLD" evidence="1">
    <location>
        <begin position="41"/>
        <end position="93"/>
    </location>
</feature>
<protein>
    <recommendedName>
        <fullName evidence="1">GOLD domain-containing protein</fullName>
    </recommendedName>
</protein>
<evidence type="ECO:0000313" key="2">
    <source>
        <dbReference type="EMBL" id="WJZ87736.1"/>
    </source>
</evidence>
<dbReference type="Proteomes" id="UP001227230">
    <property type="component" value="Chromosome 5"/>
</dbReference>
<proteinExistence type="predicted"/>
<organism evidence="3 4">
    <name type="scientific">Vitis vinifera</name>
    <name type="common">Grape</name>
    <dbReference type="NCBI Taxonomy" id="29760"/>
    <lineage>
        <taxon>Eukaryota</taxon>
        <taxon>Viridiplantae</taxon>
        <taxon>Streptophyta</taxon>
        <taxon>Embryophyta</taxon>
        <taxon>Tracheophyta</taxon>
        <taxon>Spermatophyta</taxon>
        <taxon>Magnoliopsida</taxon>
        <taxon>eudicotyledons</taxon>
        <taxon>Gunneridae</taxon>
        <taxon>Pentapetalae</taxon>
        <taxon>rosids</taxon>
        <taxon>Vitales</taxon>
        <taxon>Vitaceae</taxon>
        <taxon>Viteae</taxon>
        <taxon>Vitis</taxon>
    </lineage>
</organism>
<dbReference type="InterPro" id="IPR009038">
    <property type="entry name" value="GOLD_dom"/>
</dbReference>
<reference evidence="3 4" key="1">
    <citation type="journal article" date="2023" name="Hortic Res">
        <title>The complete reference genome for grapevine (Vitis vinifera L.) genetics and breeding.</title>
        <authorList>
            <person name="Shi X."/>
            <person name="Cao S."/>
            <person name="Wang X."/>
            <person name="Huang S."/>
            <person name="Wang Y."/>
            <person name="Liu Z."/>
            <person name="Liu W."/>
            <person name="Leng X."/>
            <person name="Peng Y."/>
            <person name="Wang N."/>
            <person name="Wang Y."/>
            <person name="Ma Z."/>
            <person name="Xu X."/>
            <person name="Zhang F."/>
            <person name="Xue H."/>
            <person name="Zhong H."/>
            <person name="Wang Y."/>
            <person name="Zhang K."/>
            <person name="Velt A."/>
            <person name="Avia K."/>
            <person name="Holtgrawe D."/>
            <person name="Grimplet J."/>
            <person name="Matus J.T."/>
            <person name="Ware D."/>
            <person name="Wu X."/>
            <person name="Wang H."/>
            <person name="Liu C."/>
            <person name="Fang Y."/>
            <person name="Rustenholz C."/>
            <person name="Cheng Z."/>
            <person name="Xiao H."/>
            <person name="Zhou Y."/>
        </authorList>
    </citation>
    <scope>NUCLEOTIDE SEQUENCE [LARGE SCALE GENOMIC DNA]</scope>
    <source>
        <strain evidence="4">cv. Pinot noir / PN40024</strain>
        <tissue evidence="3">Leaf</tissue>
    </source>
</reference>
<dbReference type="EMBL" id="CP126652">
    <property type="protein sequence ID" value="WJZ87736.1"/>
    <property type="molecule type" value="Genomic_DNA"/>
</dbReference>
<name>A0ABY9BYK7_VITVI</name>
<keyword evidence="4" id="KW-1185">Reference proteome</keyword>
<evidence type="ECO:0000313" key="4">
    <source>
        <dbReference type="Proteomes" id="UP001227230"/>
    </source>
</evidence>
<sequence length="103" mass="11627">MHYLGRPVTSVYVRIILASFRLKSSAPYFASDPPCAPPLTITIVFDWRTGVAAKDWSKVAKKGQVEVMELELKKLYDTVTSIHEETFYLRESEGMVANQDGVM</sequence>
<evidence type="ECO:0000259" key="1">
    <source>
        <dbReference type="Pfam" id="PF01105"/>
    </source>
</evidence>
<accession>A0ABY9BYK7</accession>
<evidence type="ECO:0000313" key="3">
    <source>
        <dbReference type="EMBL" id="WJZ87737.1"/>
    </source>
</evidence>
<gene>
    <name evidence="2" type="ORF">VitviT2T_007094</name>
    <name evidence="3" type="ORF">VitviT2T_007095</name>
</gene>